<dbReference type="GeneID" id="80526107"/>
<name>A0A3S5HL97_9VIRU</name>
<organism evidence="2">
    <name type="scientific">Megavirus baoshan</name>
    <dbReference type="NCBI Taxonomy" id="2496520"/>
    <lineage>
        <taxon>Viruses</taxon>
        <taxon>Varidnaviria</taxon>
        <taxon>Bamfordvirae</taxon>
        <taxon>Nucleocytoviricota</taxon>
        <taxon>Megaviricetes</taxon>
        <taxon>Imitervirales</taxon>
        <taxon>Mimiviridae</taxon>
        <taxon>Megamimivirinae</taxon>
        <taxon>Megavirus</taxon>
        <taxon>Megavirus baoshanense</taxon>
    </lineage>
</organism>
<evidence type="ECO:0000256" key="1">
    <source>
        <dbReference type="SAM" id="MobiDB-lite"/>
    </source>
</evidence>
<accession>A0A3S5HL97</accession>
<dbReference type="RefSeq" id="YP_010788812.1">
    <property type="nucleotide sequence ID" value="NC_075367.1"/>
</dbReference>
<evidence type="ECO:0000313" key="2">
    <source>
        <dbReference type="EMBL" id="AZL89311.1"/>
    </source>
</evidence>
<dbReference type="EMBL" id="MH046811">
    <property type="protein sequence ID" value="AZL89311.1"/>
    <property type="molecule type" value="Genomic_DNA"/>
</dbReference>
<proteinExistence type="predicted"/>
<feature type="region of interest" description="Disordered" evidence="1">
    <location>
        <begin position="208"/>
        <end position="233"/>
    </location>
</feature>
<reference evidence="2" key="1">
    <citation type="submission" date="2018-03" db="EMBL/GenBank/DDBJ databases">
        <title>Draft genome sequences of Megaviruse, new member of the family Mimiviridae isolated from water in Shanghai, China.</title>
        <authorList>
            <person name="Xia Y."/>
        </authorList>
    </citation>
    <scope>NUCLEOTIDE SEQUENCE</scope>
    <source>
        <strain evidence="2">SH</strain>
    </source>
</reference>
<protein>
    <submittedName>
        <fullName evidence="2">Uncharacterized protein</fullName>
    </submittedName>
</protein>
<dbReference type="KEGG" id="vg:80526107"/>
<sequence length="590" mass="68563">MDYAEELYNNLLSDTNINYLLNIIITNYKISNNASHKCIKIIKNYLISYFNNIDRYPKNNEELLQAINYLNQKCYDEFVQYLHQKYPNTNLMRVSNNRQDNNKSLINTNNNELPNKLTDTPELIIISEQEKNELLKKYKPKPTADDFLSYLMNPAVLQMFTMITNQKYQQVSNKPTIVFDEILDDHQVHNLIKLYKPEQNNNKRNEIITDNNTNNNNIDNTTNTDNINNIDNGTNNTNNTINTDNNSNNNVNDTTNTDTTNITNKDIIISDVELIGKSVNNLISKDLVQSDLPILRDEMNKLSSLKSKYLSKNNKSVVSQIDDLMNQIGEKVKKFRDKLETVANDSKNKINTITSHTSHSTNTEENADFLNLEIDPTIDTIDLKNDNYNDLKNIKIELKTDKKITDITLISYFLPINNHNITRFNNKFIIYFNNKITKITIPPNTYTLETLFKYITSQASYLNFSVDKNNIVTIKNTMDMEFDLLCDRIEETILPMLGFRDKINKYKHKTIYTASTVYNLDANNVYFSLSGSAMEPFHAELDKEVTLNKSIKKSRSGIVMKQIILNFKNSVDQYYDFNKPFKICLKIKYL</sequence>
<feature type="region of interest" description="Disordered" evidence="1">
    <location>
        <begin position="238"/>
        <end position="257"/>
    </location>
</feature>